<dbReference type="InterPro" id="IPR039682">
    <property type="entry name" value="Sec8/EXOC4"/>
</dbReference>
<evidence type="ECO:0000256" key="2">
    <source>
        <dbReference type="ARBA" id="ARBA00022483"/>
    </source>
</evidence>
<feature type="compositionally biased region" description="Low complexity" evidence="4">
    <location>
        <begin position="576"/>
        <end position="586"/>
    </location>
</feature>
<reference evidence="6 7" key="1">
    <citation type="journal article" date="2023" name="IScience">
        <title>Expanded male sex-determining region conserved during the evolution of homothallism in the green alga Volvox.</title>
        <authorList>
            <person name="Yamamoto K."/>
            <person name="Matsuzaki R."/>
            <person name="Mahakham W."/>
            <person name="Heman W."/>
            <person name="Sekimoto H."/>
            <person name="Kawachi M."/>
            <person name="Minakuchi Y."/>
            <person name="Toyoda A."/>
            <person name="Nozaki H."/>
        </authorList>
    </citation>
    <scope>NUCLEOTIDE SEQUENCE [LARGE SCALE GENOMIC DNA]</scope>
    <source>
        <strain evidence="6 7">NIES-4468</strain>
    </source>
</reference>
<comment type="caution">
    <text evidence="6">The sequence shown here is derived from an EMBL/GenBank/DDBJ whole genome shotgun (WGS) entry which is preliminary data.</text>
</comment>
<keyword evidence="7" id="KW-1185">Reference proteome</keyword>
<feature type="region of interest" description="Disordered" evidence="4">
    <location>
        <begin position="631"/>
        <end position="687"/>
    </location>
</feature>
<evidence type="ECO:0000259" key="5">
    <source>
        <dbReference type="Pfam" id="PF04048"/>
    </source>
</evidence>
<feature type="compositionally biased region" description="Low complexity" evidence="4">
    <location>
        <begin position="779"/>
        <end position="794"/>
    </location>
</feature>
<feature type="compositionally biased region" description="Gly residues" evidence="4">
    <location>
        <begin position="633"/>
        <end position="650"/>
    </location>
</feature>
<evidence type="ECO:0000256" key="4">
    <source>
        <dbReference type="SAM" id="MobiDB-lite"/>
    </source>
</evidence>
<evidence type="ECO:0000256" key="3">
    <source>
        <dbReference type="RuleBase" id="RU367079"/>
    </source>
</evidence>
<keyword evidence="3" id="KW-0653">Protein transport</keyword>
<name>A0ABQ5RSX8_9CHLO</name>
<accession>A0ABQ5RSX8</accession>
<comment type="similarity">
    <text evidence="3">Belongs to the SEC8 family.</text>
</comment>
<dbReference type="Proteomes" id="UP001165090">
    <property type="component" value="Unassembled WGS sequence"/>
</dbReference>
<sequence>MAGVREQMEGATRQQALVDWAAVDEEIKSVPAEYREVLFHPLKHVVEVFSSPDPQGLKQELRDSCERLGYQLDAVVEGYHAGFARSIQNYSQILHLFQESKEQVDSLKRSLADAAKQLGAQSRYLNSQWRKTVSLESSLRLLADISTVVEVPSRVDAVLTARDWPRAVSCLLEGATLLAHEELRRMGALRKLRTDMVSLAGWIQDQMMDELTARIFSGSRASTSAAMAGGVGATVGLPGAPGRLGLGNNRAGGGGRGAAVLALSDPNQGPRLRGGSAAGRQAPGWRRKGPEPAYKLVTETLKNSRSASLELRNALTMGSNSLPGPGPGGTATAGGAATVVAAPAAVAGAGVGGGDIAVDVDAAMRHVTTRELVACLAQVDGVVDAKQHVTQTAQSEMRMLIRRSIESFAVQAGVHAGSGEHGVGALVGGGGAIGATSGPSLSPAQRVLAQRLVSYVAGACVQALGRLQHVLQELANAPATTQSSALDVLVTQRPGGAGLVGGGGGGGRESLRDGLLLQRRHRGLGGGGLTARERAAYLKEEYQNMWDIMQEQLQHLLGDLLQAGGVRGRPKRRPGRGAPQQGAADGATGGGGGQEYGALGGVRSLLSDLNPVHFLEQLAALAERTADLAESALGGGGGGGGGPGAGGGVQGSRPQPQPPQPQPQPPLQQQQQQQQIAGPKRPAGSSQLTFSFDVTIPGLAGDQAQVGAGGGLRARENDASGYTSLLQRALGDRPGSVYVLPDVYLPVLRLIRGAEELLRLPPDLQGITPGNGSGRAANGPAISSATPSTSSSSSGPPLVSSWIQHYLDEVVLEQLLPQVWVELRGRCTAALEDAEAFRAQVGFSAAAASAATLGTAACGGAAAPAGSGGAAAAAAAPAVSAIAPRSVVPIARFIEVVLQELMAAAAALPPFTSAFLAIAERILDRMLGAFMHVVRLLSADCPSTRLVSRSDVCLAMAAEGDALLLREPVAFAPQPNALPGAASAGGGSGGSASAAASDLVSFLVSLRSQERPLLVPPQVRPLGTVGGGRGSRYGFAAEDNSAEVELQYFAMRERPVGHERLVFGQGGSDRAVHLAAMSESLEYVAEAVIRLTANVANEAGGMGGGPGPHRGGDLRRGGNRASQQPGCASVPDLLLPAVQSYKALSGHCCRLLRLEALLLVGSHLAPVAATSHVCEEVDSMELHPSLGALTRAALRSSEDLTPFLQPAKRAYVLGPIAVAAARGIMWLLPAIHDISSMGVERMIRALSLLQPPLTSLVDIESSSSGAVAAVAASGARSAGATGVVGAASAATGSATGTAAAAAAAAAAALATAVPTVSGPGPSAGVLTALLVEPETRGERGRAFDKARAYYGLLLVPPDEVVRAATERPGRFLYAEWMALLQARVPHRAATDVALGALQRCLDRAYGLTPGAKVAEVVGAVVGAVQAPAERLGDVLLEGLVAGKDALLEGLVAGRDTLVAGVRVPAQTLQRVFKRIGAGARGSAGARRGAMAGKGGDGGVEGS</sequence>
<organism evidence="6 7">
    <name type="scientific">Volvox africanus</name>
    <dbReference type="NCBI Taxonomy" id="51714"/>
    <lineage>
        <taxon>Eukaryota</taxon>
        <taxon>Viridiplantae</taxon>
        <taxon>Chlorophyta</taxon>
        <taxon>core chlorophytes</taxon>
        <taxon>Chlorophyceae</taxon>
        <taxon>CS clade</taxon>
        <taxon>Chlamydomonadales</taxon>
        <taxon>Volvocaceae</taxon>
        <taxon>Volvox</taxon>
    </lineage>
</organism>
<dbReference type="Pfam" id="PF04048">
    <property type="entry name" value="Sec8_N"/>
    <property type="match status" value="1"/>
</dbReference>
<evidence type="ECO:0000313" key="7">
    <source>
        <dbReference type="Proteomes" id="UP001165090"/>
    </source>
</evidence>
<evidence type="ECO:0000313" key="6">
    <source>
        <dbReference type="EMBL" id="GLI60705.1"/>
    </source>
</evidence>
<comment type="function">
    <text evidence="3">Component of the exocyst complex involved in the docking of exocytic vesicles with fusion sites on the plasma membrane.</text>
</comment>
<dbReference type="InterPro" id="IPR007191">
    <property type="entry name" value="Sec8_exocyst_N"/>
</dbReference>
<feature type="region of interest" description="Disordered" evidence="4">
    <location>
        <begin position="1098"/>
        <end position="1123"/>
    </location>
</feature>
<keyword evidence="2 3" id="KW-0268">Exocytosis</keyword>
<dbReference type="PANTHER" id="PTHR14146">
    <property type="entry name" value="EXOCYST COMPLEX COMPONENT 4"/>
    <property type="match status" value="1"/>
</dbReference>
<proteinExistence type="inferred from homology"/>
<feature type="region of interest" description="Disordered" evidence="4">
    <location>
        <begin position="565"/>
        <end position="592"/>
    </location>
</feature>
<feature type="domain" description="Exocyst complex component Sec8 N-terminal" evidence="5">
    <location>
        <begin position="25"/>
        <end position="157"/>
    </location>
</feature>
<evidence type="ECO:0000256" key="1">
    <source>
        <dbReference type="ARBA" id="ARBA00022448"/>
    </source>
</evidence>
<feature type="compositionally biased region" description="Pro residues" evidence="4">
    <location>
        <begin position="655"/>
        <end position="666"/>
    </location>
</feature>
<keyword evidence="1 3" id="KW-0813">Transport</keyword>
<feature type="compositionally biased region" description="Gly residues" evidence="4">
    <location>
        <begin position="1100"/>
        <end position="1109"/>
    </location>
</feature>
<feature type="region of interest" description="Disordered" evidence="4">
    <location>
        <begin position="265"/>
        <end position="290"/>
    </location>
</feature>
<gene>
    <name evidence="6" type="ORF">VaNZ11_002798</name>
</gene>
<protein>
    <recommendedName>
        <fullName evidence="3">Exocyst complex component Sec8</fullName>
    </recommendedName>
</protein>
<feature type="region of interest" description="Disordered" evidence="4">
    <location>
        <begin position="768"/>
        <end position="794"/>
    </location>
</feature>
<dbReference type="EMBL" id="BSDZ01000008">
    <property type="protein sequence ID" value="GLI60705.1"/>
    <property type="molecule type" value="Genomic_DNA"/>
</dbReference>
<dbReference type="PANTHER" id="PTHR14146:SF0">
    <property type="entry name" value="EXOCYST COMPLEX COMPONENT 4"/>
    <property type="match status" value="1"/>
</dbReference>